<accession>A0A1Y2HRK8</accession>
<comment type="caution">
    <text evidence="1">The sequence shown here is derived from an EMBL/GenBank/DDBJ whole genome shotgun (WGS) entry which is preliminary data.</text>
</comment>
<gene>
    <name evidence="1" type="ORF">BCR44DRAFT_1041267</name>
</gene>
<evidence type="ECO:0000313" key="1">
    <source>
        <dbReference type="EMBL" id="ORZ37179.1"/>
    </source>
</evidence>
<dbReference type="EMBL" id="MCFL01000013">
    <property type="protein sequence ID" value="ORZ37179.1"/>
    <property type="molecule type" value="Genomic_DNA"/>
</dbReference>
<dbReference type="Proteomes" id="UP000193411">
    <property type="component" value="Unassembled WGS sequence"/>
</dbReference>
<reference evidence="1 2" key="1">
    <citation type="submission" date="2016-07" db="EMBL/GenBank/DDBJ databases">
        <title>Pervasive Adenine N6-methylation of Active Genes in Fungi.</title>
        <authorList>
            <consortium name="DOE Joint Genome Institute"/>
            <person name="Mondo S.J."/>
            <person name="Dannebaum R.O."/>
            <person name="Kuo R.C."/>
            <person name="Labutti K."/>
            <person name="Haridas S."/>
            <person name="Kuo A."/>
            <person name="Salamov A."/>
            <person name="Ahrendt S.R."/>
            <person name="Lipzen A."/>
            <person name="Sullivan W."/>
            <person name="Andreopoulos W.B."/>
            <person name="Clum A."/>
            <person name="Lindquist E."/>
            <person name="Daum C."/>
            <person name="Ramamoorthy G.K."/>
            <person name="Gryganskyi A."/>
            <person name="Culley D."/>
            <person name="Magnuson J.K."/>
            <person name="James T.Y."/>
            <person name="O'Malley M.A."/>
            <person name="Stajich J.E."/>
            <person name="Spatafora J.W."/>
            <person name="Visel A."/>
            <person name="Grigoriev I.V."/>
        </authorList>
    </citation>
    <scope>NUCLEOTIDE SEQUENCE [LARGE SCALE GENOMIC DNA]</scope>
    <source>
        <strain evidence="1 2">PL171</strain>
    </source>
</reference>
<keyword evidence="2" id="KW-1185">Reference proteome</keyword>
<name>A0A1Y2HRK8_9FUNG</name>
<sequence length="203" mass="22599">MNRSAMSLSIQGRLPSSAYQCLHGPSAPWNCAKNRCRGSVHFSVVEHDRNHGHAQQHPLNVYRSSSPSRRVSIDVQHLLPNRRDWPQRRITTQQQCSVRKGRLHCLVGNHKSWHVFAAGSLSSTDSRHHHYWARPVHHHYHLAGLVKPFDAVAFYTASVVFAVLDLSVAIIRAFLVAGCSSDLASFGGCQMPGSRAIAPTSIR</sequence>
<proteinExistence type="predicted"/>
<evidence type="ECO:0000313" key="2">
    <source>
        <dbReference type="Proteomes" id="UP000193411"/>
    </source>
</evidence>
<protein>
    <submittedName>
        <fullName evidence="1">Uncharacterized protein</fullName>
    </submittedName>
</protein>
<organism evidence="1 2">
    <name type="scientific">Catenaria anguillulae PL171</name>
    <dbReference type="NCBI Taxonomy" id="765915"/>
    <lineage>
        <taxon>Eukaryota</taxon>
        <taxon>Fungi</taxon>
        <taxon>Fungi incertae sedis</taxon>
        <taxon>Blastocladiomycota</taxon>
        <taxon>Blastocladiomycetes</taxon>
        <taxon>Blastocladiales</taxon>
        <taxon>Catenariaceae</taxon>
        <taxon>Catenaria</taxon>
    </lineage>
</organism>
<dbReference type="AlphaFoldDB" id="A0A1Y2HRK8"/>